<dbReference type="GeneID" id="105361994"/>
<evidence type="ECO:0000256" key="1">
    <source>
        <dbReference type="ARBA" id="ARBA00008738"/>
    </source>
</evidence>
<evidence type="ECO:0000256" key="2">
    <source>
        <dbReference type="SAM" id="MobiDB-lite"/>
    </source>
</evidence>
<protein>
    <submittedName>
        <fullName evidence="4">Protein FAM154B-like</fullName>
    </submittedName>
</protein>
<name>A0AAJ6YGG8_9HYME</name>
<evidence type="ECO:0000313" key="3">
    <source>
        <dbReference type="Proteomes" id="UP000695007"/>
    </source>
</evidence>
<feature type="region of interest" description="Disordered" evidence="2">
    <location>
        <begin position="281"/>
        <end position="302"/>
    </location>
</feature>
<accession>A0AAJ6YGG8</accession>
<organism evidence="3 4">
    <name type="scientific">Ceratosolen solmsi marchali</name>
    <dbReference type="NCBI Taxonomy" id="326594"/>
    <lineage>
        <taxon>Eukaryota</taxon>
        <taxon>Metazoa</taxon>
        <taxon>Ecdysozoa</taxon>
        <taxon>Arthropoda</taxon>
        <taxon>Hexapoda</taxon>
        <taxon>Insecta</taxon>
        <taxon>Pterygota</taxon>
        <taxon>Neoptera</taxon>
        <taxon>Endopterygota</taxon>
        <taxon>Hymenoptera</taxon>
        <taxon>Apocrita</taxon>
        <taxon>Proctotrupomorpha</taxon>
        <taxon>Chalcidoidea</taxon>
        <taxon>Agaonidae</taxon>
        <taxon>Agaoninae</taxon>
        <taxon>Ceratosolen</taxon>
    </lineage>
</organism>
<dbReference type="PANTHER" id="PTHR31516:SF17">
    <property type="entry name" value="STABILIZER OF AXONEMAL MICROTUBULES 2"/>
    <property type="match status" value="1"/>
</dbReference>
<feature type="compositionally biased region" description="Polar residues" evidence="2">
    <location>
        <begin position="281"/>
        <end position="292"/>
    </location>
</feature>
<dbReference type="PANTHER" id="PTHR31516">
    <property type="entry name" value="STABILIZER OF AXONEMAL MICROTUBULES 2"/>
    <property type="match status" value="1"/>
</dbReference>
<dbReference type="AlphaFoldDB" id="A0AAJ6YGG8"/>
<keyword evidence="3" id="KW-1185">Reference proteome</keyword>
<dbReference type="Proteomes" id="UP000695007">
    <property type="component" value="Unplaced"/>
</dbReference>
<comment type="similarity">
    <text evidence="1">Belongs to the FAM154 family.</text>
</comment>
<evidence type="ECO:0000313" key="4">
    <source>
        <dbReference type="RefSeq" id="XP_011497621.1"/>
    </source>
</evidence>
<dbReference type="RefSeq" id="XP_011497621.1">
    <property type="nucleotide sequence ID" value="XM_011499319.1"/>
</dbReference>
<sequence>FSKSINLFSQCAKRYVQPPRVKTFAPNTTYCPPETAIDSRTTYHTSYYGENDTRNARPKPILPVHSLHLHNDKFHDNTTNKLSFKPVSGVHKAKPFFPRHRINPAQAPMASVTTISHDYMPKYAPKSEAIMPCGHIRTSTGKFETKTTTCLSYVNPGPVEPVMSYKPQIKYYQPQISSAQETTQKLSFLPYQLAKKENYSWALKPTYKPPEVSMGGETTYSKSYLQQKSEKEKPILPKDTDVLPKGDQFIKNSIYKESFLPCQVNMVSPIIPSSNIKLSSKKMTGDTTNKLSFQPMKGEKRKPIVPRSRKILGDATFMQNITTNQLSFTPKIEKRREMIMPCGHIRTSDKPLENKTTTILSYVNPGPTSQAQNYKPILKYCKPEEKIETSTVNMLSYPEWSLGPKEVYPWARKLKYQPANMKLATDSVYRTSFLPPGYFVEEYAPDTKACDSC</sequence>
<dbReference type="KEGG" id="csol:105361994"/>
<dbReference type="InterPro" id="IPR033336">
    <property type="entry name" value="SAXO1/2"/>
</dbReference>
<dbReference type="GO" id="GO:0005856">
    <property type="term" value="C:cytoskeleton"/>
    <property type="evidence" value="ECO:0007669"/>
    <property type="project" value="TreeGrafter"/>
</dbReference>
<feature type="non-terminal residue" evidence="4">
    <location>
        <position position="1"/>
    </location>
</feature>
<reference evidence="4" key="1">
    <citation type="submission" date="2025-08" db="UniProtKB">
        <authorList>
            <consortium name="RefSeq"/>
        </authorList>
    </citation>
    <scope>IDENTIFICATION</scope>
</reference>
<dbReference type="GO" id="GO:0008017">
    <property type="term" value="F:microtubule binding"/>
    <property type="evidence" value="ECO:0007669"/>
    <property type="project" value="InterPro"/>
</dbReference>
<proteinExistence type="inferred from homology"/>
<gene>
    <name evidence="4" type="primary">LOC105361994</name>
</gene>